<dbReference type="SMART" id="SM00388">
    <property type="entry name" value="HisKA"/>
    <property type="match status" value="1"/>
</dbReference>
<dbReference type="EMBL" id="MF495680">
    <property type="protein sequence ID" value="ASU10339.1"/>
    <property type="molecule type" value="Genomic_DNA"/>
</dbReference>
<evidence type="ECO:0000256" key="3">
    <source>
        <dbReference type="ARBA" id="ARBA00012438"/>
    </source>
</evidence>
<feature type="domain" description="HAMP" evidence="17">
    <location>
        <begin position="206"/>
        <end position="258"/>
    </location>
</feature>
<keyword evidence="9" id="KW-0547">Nucleotide-binding</keyword>
<dbReference type="Gene3D" id="3.30.565.10">
    <property type="entry name" value="Histidine kinase-like ATPase, C-terminal domain"/>
    <property type="match status" value="1"/>
</dbReference>
<dbReference type="PANTHER" id="PTHR44936">
    <property type="entry name" value="SENSOR PROTEIN CREC"/>
    <property type="match status" value="1"/>
</dbReference>
<dbReference type="PROSITE" id="PS50885">
    <property type="entry name" value="HAMP"/>
    <property type="match status" value="1"/>
</dbReference>
<dbReference type="PROSITE" id="PS50109">
    <property type="entry name" value="HIS_KIN"/>
    <property type="match status" value="1"/>
</dbReference>
<keyword evidence="10 18" id="KW-0418">Kinase</keyword>
<sequence>MNALKRLWARMWPKGLTGQIILVALAGLILIQLLSIQIYRSDREEALGFVNSRNAMQRIISVVRLLSLSPPSLYDEILKASRSETLLLRIEDEPMQPDNRSPRFEQLVRSRLGYPPALTIEISAELKEDAQRSKAWEHHARMMRDRKGPPPPRDMRLYGSIELPQGGWLQFSSLVDKEAGSWSWQTTFNLMLVASLVIGLMVLLFRRATRPLKQLAGNAERLGRGEDIEPLKEEGPTEIRESIQAFNRMHTRLDRFVQDRTRMLAAISHDLRTPITSLRLRSEFLADGEDKDRIQQTLQQMEQMLAATLSFAREEGQQEATRELDLVSLLVSLCDDYADTGQPVTCLAEGKEVYACRANTLRRVLQNLIGNAIKYAGSAEVSLERTRSELLIRVCDRGPGIDPARLEDVFKPFVRLDEARNTESGSVGLGLSIARTLVHQHGGELTLLNRPEGGLEAKISLPL</sequence>
<keyword evidence="11" id="KW-0067">ATP-binding</keyword>
<comment type="subcellular location">
    <subcellularLocation>
        <location evidence="2">Cell inner membrane</location>
        <topology evidence="2">Multi-pass membrane protein</topology>
    </subcellularLocation>
</comment>
<dbReference type="InterPro" id="IPR005467">
    <property type="entry name" value="His_kinase_dom"/>
</dbReference>
<evidence type="ECO:0000256" key="5">
    <source>
        <dbReference type="ARBA" id="ARBA00022519"/>
    </source>
</evidence>
<evidence type="ECO:0000256" key="4">
    <source>
        <dbReference type="ARBA" id="ARBA00022475"/>
    </source>
</evidence>
<evidence type="ECO:0000256" key="15">
    <source>
        <dbReference type="SAM" id="Phobius"/>
    </source>
</evidence>
<feature type="transmembrane region" description="Helical" evidence="15">
    <location>
        <begin position="20"/>
        <end position="39"/>
    </location>
</feature>
<organism evidence="18">
    <name type="scientific">Aeromonas veronii</name>
    <dbReference type="NCBI Taxonomy" id="654"/>
    <lineage>
        <taxon>Bacteria</taxon>
        <taxon>Pseudomonadati</taxon>
        <taxon>Pseudomonadota</taxon>
        <taxon>Gammaproteobacteria</taxon>
        <taxon>Aeromonadales</taxon>
        <taxon>Aeromonadaceae</taxon>
        <taxon>Aeromonas</taxon>
    </lineage>
</organism>
<dbReference type="InterPro" id="IPR036890">
    <property type="entry name" value="HATPase_C_sf"/>
</dbReference>
<dbReference type="Pfam" id="PF00672">
    <property type="entry name" value="HAMP"/>
    <property type="match status" value="1"/>
</dbReference>
<evidence type="ECO:0000256" key="7">
    <source>
        <dbReference type="ARBA" id="ARBA00022679"/>
    </source>
</evidence>
<evidence type="ECO:0000256" key="14">
    <source>
        <dbReference type="ARBA" id="ARBA00023136"/>
    </source>
</evidence>
<evidence type="ECO:0000313" key="18">
    <source>
        <dbReference type="EMBL" id="ASU10339.1"/>
    </source>
</evidence>
<dbReference type="SUPFAM" id="SSF47384">
    <property type="entry name" value="Homodimeric domain of signal transducing histidine kinase"/>
    <property type="match status" value="1"/>
</dbReference>
<evidence type="ECO:0000256" key="8">
    <source>
        <dbReference type="ARBA" id="ARBA00022692"/>
    </source>
</evidence>
<evidence type="ECO:0000256" key="1">
    <source>
        <dbReference type="ARBA" id="ARBA00000085"/>
    </source>
</evidence>
<evidence type="ECO:0000256" key="9">
    <source>
        <dbReference type="ARBA" id="ARBA00022741"/>
    </source>
</evidence>
<dbReference type="GO" id="GO:0005886">
    <property type="term" value="C:plasma membrane"/>
    <property type="evidence" value="ECO:0007669"/>
    <property type="project" value="UniProtKB-SubCell"/>
</dbReference>
<evidence type="ECO:0000256" key="6">
    <source>
        <dbReference type="ARBA" id="ARBA00022553"/>
    </source>
</evidence>
<dbReference type="PANTHER" id="PTHR44936:SF5">
    <property type="entry name" value="SENSOR HISTIDINE KINASE ENVZ"/>
    <property type="match status" value="1"/>
</dbReference>
<keyword evidence="14 15" id="KW-0472">Membrane</keyword>
<keyword evidence="4" id="KW-1003">Cell membrane</keyword>
<dbReference type="InterPro" id="IPR003661">
    <property type="entry name" value="HisK_dim/P_dom"/>
</dbReference>
<dbReference type="GO" id="GO:0005524">
    <property type="term" value="F:ATP binding"/>
    <property type="evidence" value="ECO:0007669"/>
    <property type="project" value="UniProtKB-KW"/>
</dbReference>
<accession>A0A223LYN8</accession>
<keyword evidence="5" id="KW-0997">Cell inner membrane</keyword>
<dbReference type="Pfam" id="PF00512">
    <property type="entry name" value="HisKA"/>
    <property type="match status" value="1"/>
</dbReference>
<dbReference type="AlphaFoldDB" id="A0A223LYN8"/>
<evidence type="ECO:0000256" key="11">
    <source>
        <dbReference type="ARBA" id="ARBA00022840"/>
    </source>
</evidence>
<keyword evidence="13" id="KW-0902">Two-component regulatory system</keyword>
<dbReference type="SUPFAM" id="SSF55874">
    <property type="entry name" value="ATPase domain of HSP90 chaperone/DNA topoisomerase II/histidine kinase"/>
    <property type="match status" value="1"/>
</dbReference>
<dbReference type="SMART" id="SM00304">
    <property type="entry name" value="HAMP"/>
    <property type="match status" value="1"/>
</dbReference>
<dbReference type="InterPro" id="IPR036097">
    <property type="entry name" value="HisK_dim/P_sf"/>
</dbReference>
<protein>
    <recommendedName>
        <fullName evidence="3">histidine kinase</fullName>
        <ecNumber evidence="3">2.7.13.3</ecNumber>
    </recommendedName>
</protein>
<evidence type="ECO:0000256" key="2">
    <source>
        <dbReference type="ARBA" id="ARBA00004429"/>
    </source>
</evidence>
<dbReference type="CDD" id="cd06225">
    <property type="entry name" value="HAMP"/>
    <property type="match status" value="1"/>
</dbReference>
<dbReference type="SMART" id="SM00387">
    <property type="entry name" value="HATPase_c"/>
    <property type="match status" value="1"/>
</dbReference>
<evidence type="ECO:0000256" key="12">
    <source>
        <dbReference type="ARBA" id="ARBA00022989"/>
    </source>
</evidence>
<feature type="domain" description="Histidine kinase" evidence="16">
    <location>
        <begin position="266"/>
        <end position="463"/>
    </location>
</feature>
<dbReference type="EC" id="2.7.13.3" evidence="3"/>
<feature type="transmembrane region" description="Helical" evidence="15">
    <location>
        <begin position="182"/>
        <end position="205"/>
    </location>
</feature>
<keyword evidence="12 15" id="KW-1133">Transmembrane helix</keyword>
<dbReference type="CDD" id="cd00082">
    <property type="entry name" value="HisKA"/>
    <property type="match status" value="1"/>
</dbReference>
<reference evidence="18" key="1">
    <citation type="submission" date="2017-07" db="EMBL/GenBank/DDBJ databases">
        <authorList>
            <person name="Sun Z.S."/>
            <person name="Albrecht U."/>
            <person name="Echele G."/>
            <person name="Lee C.C."/>
        </authorList>
    </citation>
    <scope>NUCLEOTIDE SEQUENCE</scope>
    <source>
        <strain evidence="18">172</strain>
    </source>
</reference>
<name>A0A223LYN8_AERVE</name>
<dbReference type="InterPro" id="IPR003660">
    <property type="entry name" value="HAMP_dom"/>
</dbReference>
<dbReference type="Gene3D" id="1.10.287.130">
    <property type="match status" value="1"/>
</dbReference>
<dbReference type="InterPro" id="IPR004358">
    <property type="entry name" value="Sig_transdc_His_kin-like_C"/>
</dbReference>
<evidence type="ECO:0000256" key="10">
    <source>
        <dbReference type="ARBA" id="ARBA00022777"/>
    </source>
</evidence>
<dbReference type="GO" id="GO:0000155">
    <property type="term" value="F:phosphorelay sensor kinase activity"/>
    <property type="evidence" value="ECO:0007669"/>
    <property type="project" value="InterPro"/>
</dbReference>
<evidence type="ECO:0000259" key="17">
    <source>
        <dbReference type="PROSITE" id="PS50885"/>
    </source>
</evidence>
<keyword evidence="6" id="KW-0597">Phosphoprotein</keyword>
<proteinExistence type="predicted"/>
<dbReference type="Pfam" id="PF02518">
    <property type="entry name" value="HATPase_c"/>
    <property type="match status" value="1"/>
</dbReference>
<dbReference type="PRINTS" id="PR00344">
    <property type="entry name" value="BCTRLSENSOR"/>
</dbReference>
<dbReference type="InterPro" id="IPR050980">
    <property type="entry name" value="2C_sensor_his_kinase"/>
</dbReference>
<evidence type="ECO:0000259" key="16">
    <source>
        <dbReference type="PROSITE" id="PS50109"/>
    </source>
</evidence>
<comment type="catalytic activity">
    <reaction evidence="1">
        <text>ATP + protein L-histidine = ADP + protein N-phospho-L-histidine.</text>
        <dbReference type="EC" id="2.7.13.3"/>
    </reaction>
</comment>
<keyword evidence="8 15" id="KW-0812">Transmembrane</keyword>
<keyword evidence="7" id="KW-0808">Transferase</keyword>
<dbReference type="InterPro" id="IPR003594">
    <property type="entry name" value="HATPase_dom"/>
</dbReference>
<evidence type="ECO:0000256" key="13">
    <source>
        <dbReference type="ARBA" id="ARBA00023012"/>
    </source>
</evidence>